<gene>
    <name evidence="2" type="ORF">MGR_3514</name>
</gene>
<dbReference type="SUPFAM" id="SSF53335">
    <property type="entry name" value="S-adenosyl-L-methionine-dependent methyltransferases"/>
    <property type="match status" value="1"/>
</dbReference>
<sequence>MNPPTSYNQGYYNDAFGCLDDLVFRRRWARACALIGGYSGLSCDAALEFGAGLGQNLAEIQATEKWAVDINHTSAQACRSQGFEWRDSLDGIPADHFDVILAHHSLEHVPDPHAILLQLRDKTKADGRLFIAVPVEDGAVPKEVDGFDLQRHLYSWTPNTLKNLCLISGWRPLWIRRRCGRGLHRTLALAERAPRLFLALRDGADRYLPRSTGEIVVCCRPE</sequence>
<proteinExistence type="predicted"/>
<name>A4TX96_9PROT</name>
<keyword evidence="2" id="KW-0489">Methyltransferase</keyword>
<evidence type="ECO:0000256" key="1">
    <source>
        <dbReference type="ARBA" id="ARBA00022679"/>
    </source>
</evidence>
<dbReference type="InterPro" id="IPR029063">
    <property type="entry name" value="SAM-dependent_MTases_sf"/>
</dbReference>
<reference evidence="2" key="1">
    <citation type="journal article" date="2007" name="J. Bacteriol.">
        <title>Comparative genome analysis of four magnetotactic bacteria reveals a complex set of group-specific genes implicated in magnetosome biomineralization and function.</title>
        <authorList>
            <person name="Richter M."/>
            <person name="Kube M."/>
            <person name="Bazylinski D.A."/>
            <person name="Lombardot T."/>
            <person name="Gloeckner F.O."/>
            <person name="Reinhardt R."/>
            <person name="Schueler D."/>
        </authorList>
    </citation>
    <scope>NUCLEOTIDE SEQUENCE</scope>
    <source>
        <strain evidence="2">MSR-1</strain>
    </source>
</reference>
<protein>
    <submittedName>
        <fullName evidence="2">2-polyprenyl-3-methyl-5-hydroxy-6-metoxy-1 4-benzoquinol methylase</fullName>
    </submittedName>
</protein>
<dbReference type="AlphaFoldDB" id="A4TX96"/>
<organism evidence="2">
    <name type="scientific">Magnetospirillum gryphiswaldense</name>
    <dbReference type="NCBI Taxonomy" id="55518"/>
    <lineage>
        <taxon>Bacteria</taxon>
        <taxon>Pseudomonadati</taxon>
        <taxon>Pseudomonadota</taxon>
        <taxon>Alphaproteobacteria</taxon>
        <taxon>Rhodospirillales</taxon>
        <taxon>Rhodospirillaceae</taxon>
        <taxon>Magnetospirillum</taxon>
    </lineage>
</organism>
<dbReference type="GO" id="GO:0032259">
    <property type="term" value="P:methylation"/>
    <property type="evidence" value="ECO:0007669"/>
    <property type="project" value="UniProtKB-KW"/>
</dbReference>
<dbReference type="RefSeq" id="WP_106001529.1">
    <property type="nucleotide sequence ID" value="NZ_CP027527.1"/>
</dbReference>
<dbReference type="Pfam" id="PF13489">
    <property type="entry name" value="Methyltransf_23"/>
    <property type="match status" value="1"/>
</dbReference>
<dbReference type="GO" id="GO:0008168">
    <property type="term" value="F:methyltransferase activity"/>
    <property type="evidence" value="ECO:0007669"/>
    <property type="project" value="UniProtKB-KW"/>
</dbReference>
<dbReference type="Gene3D" id="3.40.50.150">
    <property type="entry name" value="Vaccinia Virus protein VP39"/>
    <property type="match status" value="1"/>
</dbReference>
<dbReference type="PANTHER" id="PTHR43861:SF3">
    <property type="entry name" value="PUTATIVE (AFU_ORTHOLOGUE AFUA_2G14390)-RELATED"/>
    <property type="match status" value="1"/>
</dbReference>
<accession>A4TX96</accession>
<dbReference type="PANTHER" id="PTHR43861">
    <property type="entry name" value="TRANS-ACONITATE 2-METHYLTRANSFERASE-RELATED"/>
    <property type="match status" value="1"/>
</dbReference>
<keyword evidence="1" id="KW-0808">Transferase</keyword>
<dbReference type="CDD" id="cd02440">
    <property type="entry name" value="AdoMet_MTases"/>
    <property type="match status" value="1"/>
</dbReference>
<evidence type="ECO:0000313" key="2">
    <source>
        <dbReference type="EMBL" id="CAM75253.1"/>
    </source>
</evidence>
<dbReference type="EMBL" id="CU459003">
    <property type="protein sequence ID" value="CAM75253.1"/>
    <property type="molecule type" value="Genomic_DNA"/>
</dbReference>